<dbReference type="Gene3D" id="1.20.930.10">
    <property type="entry name" value="Conserved domain common to transcription factors TFIIS, elongin A, CRSP70"/>
    <property type="match status" value="1"/>
</dbReference>
<dbReference type="STRING" id="4232.A0A251UKK6"/>
<gene>
    <name evidence="4" type="ORF">HannXRQ_Chr06g0184651</name>
    <name evidence="3" type="ORF">HanXRQr2_Chr06g0275131</name>
</gene>
<accession>A0A251UKK6</accession>
<dbReference type="OMA" id="DRENYEM"/>
<feature type="compositionally biased region" description="Basic and acidic residues" evidence="1">
    <location>
        <begin position="375"/>
        <end position="387"/>
    </location>
</feature>
<protein>
    <submittedName>
        <fullName evidence="4">Putative transcription factor IIS</fullName>
    </submittedName>
    <submittedName>
        <fullName evidence="3">Transcription regulator IWS1 family</fullName>
    </submittedName>
</protein>
<feature type="compositionally biased region" description="Basic and acidic residues" evidence="1">
    <location>
        <begin position="249"/>
        <end position="264"/>
    </location>
</feature>
<dbReference type="EMBL" id="MNCJ02000321">
    <property type="protein sequence ID" value="KAF5803751.1"/>
    <property type="molecule type" value="Genomic_DNA"/>
</dbReference>
<feature type="region of interest" description="Disordered" evidence="1">
    <location>
        <begin position="411"/>
        <end position="459"/>
    </location>
</feature>
<evidence type="ECO:0000313" key="3">
    <source>
        <dbReference type="EMBL" id="KAF5803751.1"/>
    </source>
</evidence>
<feature type="region of interest" description="Disordered" evidence="1">
    <location>
        <begin position="788"/>
        <end position="869"/>
    </location>
</feature>
<dbReference type="InParanoid" id="A0A251UKK6"/>
<dbReference type="AlphaFoldDB" id="A0A251UKK6"/>
<dbReference type="PANTHER" id="PTHR47292:SF1">
    <property type="entry name" value="TRANSCRIPTION ELONGATION FACTOR (TFIIS) FAMILY PROTEIN"/>
    <property type="match status" value="1"/>
</dbReference>
<organism evidence="4 5">
    <name type="scientific">Helianthus annuus</name>
    <name type="common">Common sunflower</name>
    <dbReference type="NCBI Taxonomy" id="4232"/>
    <lineage>
        <taxon>Eukaryota</taxon>
        <taxon>Viridiplantae</taxon>
        <taxon>Streptophyta</taxon>
        <taxon>Embryophyta</taxon>
        <taxon>Tracheophyta</taxon>
        <taxon>Spermatophyta</taxon>
        <taxon>Magnoliopsida</taxon>
        <taxon>eudicotyledons</taxon>
        <taxon>Gunneridae</taxon>
        <taxon>Pentapetalae</taxon>
        <taxon>asterids</taxon>
        <taxon>campanulids</taxon>
        <taxon>Asterales</taxon>
        <taxon>Asteraceae</taxon>
        <taxon>Asteroideae</taxon>
        <taxon>Heliantheae alliance</taxon>
        <taxon>Heliantheae</taxon>
        <taxon>Helianthus</taxon>
    </lineage>
</organism>
<reference evidence="3 5" key="1">
    <citation type="journal article" date="2017" name="Nature">
        <title>The sunflower genome provides insights into oil metabolism, flowering and Asterid evolution.</title>
        <authorList>
            <person name="Badouin H."/>
            <person name="Gouzy J."/>
            <person name="Grassa C.J."/>
            <person name="Murat F."/>
            <person name="Staton S.E."/>
            <person name="Cottret L."/>
            <person name="Lelandais-Briere C."/>
            <person name="Owens G.L."/>
            <person name="Carrere S."/>
            <person name="Mayjonade B."/>
            <person name="Legrand L."/>
            <person name="Gill N."/>
            <person name="Kane N.C."/>
            <person name="Bowers J.E."/>
            <person name="Hubner S."/>
            <person name="Bellec A."/>
            <person name="Berard A."/>
            <person name="Berges H."/>
            <person name="Blanchet N."/>
            <person name="Boniface M.C."/>
            <person name="Brunel D."/>
            <person name="Catrice O."/>
            <person name="Chaidir N."/>
            <person name="Claudel C."/>
            <person name="Donnadieu C."/>
            <person name="Faraut T."/>
            <person name="Fievet G."/>
            <person name="Helmstetter N."/>
            <person name="King M."/>
            <person name="Knapp S.J."/>
            <person name="Lai Z."/>
            <person name="Le Paslier M.C."/>
            <person name="Lippi Y."/>
            <person name="Lorenzon L."/>
            <person name="Mandel J.R."/>
            <person name="Marage G."/>
            <person name="Marchand G."/>
            <person name="Marquand E."/>
            <person name="Bret-Mestries E."/>
            <person name="Morien E."/>
            <person name="Nambeesan S."/>
            <person name="Nguyen T."/>
            <person name="Pegot-Espagnet P."/>
            <person name="Pouilly N."/>
            <person name="Raftis F."/>
            <person name="Sallet E."/>
            <person name="Schiex T."/>
            <person name="Thomas J."/>
            <person name="Vandecasteele C."/>
            <person name="Vares D."/>
            <person name="Vear F."/>
            <person name="Vautrin S."/>
            <person name="Crespi M."/>
            <person name="Mangin B."/>
            <person name="Burke J.M."/>
            <person name="Salse J."/>
            <person name="Munos S."/>
            <person name="Vincourt P."/>
            <person name="Rieseberg L.H."/>
            <person name="Langlade N.B."/>
        </authorList>
    </citation>
    <scope>NUCLEOTIDE SEQUENCE [LARGE SCALE GENOMIC DNA]</scope>
    <source>
        <strain evidence="5">cv. SF193</strain>
        <tissue evidence="3">Leaves</tissue>
    </source>
</reference>
<dbReference type="Gramene" id="mRNA:HanXRQr2_Chr06g0275131">
    <property type="protein sequence ID" value="CDS:HanXRQr2_Chr06g0275131.1"/>
    <property type="gene ID" value="HanXRQr2_Chr06g0275131"/>
</dbReference>
<feature type="compositionally biased region" description="Low complexity" evidence="1">
    <location>
        <begin position="788"/>
        <end position="803"/>
    </location>
</feature>
<dbReference type="FunCoup" id="A0A251UKK6">
    <property type="interactions" value="3678"/>
</dbReference>
<feature type="compositionally biased region" description="Polar residues" evidence="1">
    <location>
        <begin position="291"/>
        <end position="308"/>
    </location>
</feature>
<sequence length="869" mass="94202">MTLEDFFTVTELENGLTTPTRVNDLITVMQNQKEYTVKNVTEATQQWSAVATTIATTENKECLDLFVQLNGLRFIDKWLNDAQKLIDDSHDTGNGGLEELVIALLRALDRLQVDHRQSVDSGVGLTVQGLLDHSSLVVREKAKDLCDRWAPVQNIDGTSTDVNSVDIVQQENVEQPACSDTVQQETGKEEIVAQEVIMESGTETEMETTKVENDKSESESIPAMEASGPLEDAKEKQNVDSLTTSSSPMEHETLTSNTEVDHALESATKTETMEDKSDKDEEMVDGGEPEPQSQSPDHQNTTVEINTTSGIDYSASGDGGDGVGGLQESPGAENPKSPLSKSLSNTESDEDEKKDNESDNDSESRSPISKPSKKSQNDDLITKRPSDMELDYGMVDPLELARQVAIEVELEVDSQEQSCSVSTSTNEKEHQSTGGPGTEVSSGPVPAPEPIIDSETLDNPASQITKMEESGLNSEKGFSGFDLNEEVSFDETETDRPVDPDLLLTPIAVVSASRAAAAADGPPVAPLQFKGTLGWKGSAATSAFRRIPEGEKTFSSSSSHSNSNQRVNHRFEFDLNVAEGSEDKFQDFLSQDKIEEPSKLQLDLNSLGDSDASIVTLDWKRDVSSSMQPSFRNIDLNLNNHLTTVTTSNNTSANNPFLGKLLNNKRDESVISIFGTQVEVNRKDNINNIINIPPAQPNGRILEPSVDFNLGRPGSGLGLGPSMPYSNLPAYGYGHNGFTMGPMYGPPGAPIPYMVDSRGAPIIPPIQPIASGFSQPTQPFFFNMAAPGAPSGSNGAGPSRNSNTFDLNPGFIPERGNRENNNNNGGLRQFFNHNQASSSSSVIGGKREQPDGGWDLFPINYKHQQPPWQ</sequence>
<feature type="compositionally biased region" description="Basic and acidic residues" evidence="1">
    <location>
        <begin position="207"/>
        <end position="218"/>
    </location>
</feature>
<proteinExistence type="predicted"/>
<evidence type="ECO:0000259" key="2">
    <source>
        <dbReference type="Pfam" id="PF08711"/>
    </source>
</evidence>
<dbReference type="SUPFAM" id="SSF47676">
    <property type="entry name" value="Conserved domain common to transcription factors TFIIS, elongin A, CRSP70"/>
    <property type="match status" value="1"/>
</dbReference>
<dbReference type="EMBL" id="CM007895">
    <property type="protein sequence ID" value="OTG23634.1"/>
    <property type="molecule type" value="Genomic_DNA"/>
</dbReference>
<keyword evidence="5" id="KW-1185">Reference proteome</keyword>
<dbReference type="Proteomes" id="UP000215914">
    <property type="component" value="Chromosome 6"/>
</dbReference>
<name>A0A251UKK6_HELAN</name>
<evidence type="ECO:0000256" key="1">
    <source>
        <dbReference type="SAM" id="MobiDB-lite"/>
    </source>
</evidence>
<evidence type="ECO:0000313" key="5">
    <source>
        <dbReference type="Proteomes" id="UP000215914"/>
    </source>
</evidence>
<evidence type="ECO:0000313" key="4">
    <source>
        <dbReference type="EMBL" id="OTG23634.1"/>
    </source>
</evidence>
<dbReference type="InterPro" id="IPR035441">
    <property type="entry name" value="TFIIS/LEDGF_dom_sf"/>
</dbReference>
<feature type="compositionally biased region" description="Polar residues" evidence="1">
    <location>
        <begin position="239"/>
        <end position="248"/>
    </location>
</feature>
<dbReference type="PANTHER" id="PTHR47292">
    <property type="entry name" value="TRANSCRIPTION ELONGATION FACTOR (TFIIS) FAMILY PROTEIN-RELATED"/>
    <property type="match status" value="1"/>
</dbReference>
<dbReference type="InterPro" id="IPR017923">
    <property type="entry name" value="TFIIS_N"/>
</dbReference>
<reference evidence="4" key="2">
    <citation type="submission" date="2017-02" db="EMBL/GenBank/DDBJ databases">
        <title>Sunflower complete genome.</title>
        <authorList>
            <person name="Langlade N."/>
            <person name="Munos S."/>
        </authorList>
    </citation>
    <scope>NUCLEOTIDE SEQUENCE [LARGE SCALE GENOMIC DNA]</scope>
    <source>
        <tissue evidence="4">Leaves</tissue>
    </source>
</reference>
<dbReference type="Pfam" id="PF08711">
    <property type="entry name" value="Med26"/>
    <property type="match status" value="1"/>
</dbReference>
<feature type="compositionally biased region" description="Polar residues" evidence="1">
    <location>
        <begin position="415"/>
        <end position="425"/>
    </location>
</feature>
<feature type="compositionally biased region" description="Polar residues" evidence="1">
    <location>
        <begin position="831"/>
        <end position="842"/>
    </location>
</feature>
<feature type="region of interest" description="Disordered" evidence="1">
    <location>
        <begin position="197"/>
        <end position="388"/>
    </location>
</feature>
<feature type="domain" description="TFIIS N-terminal" evidence="2">
    <location>
        <begin position="104"/>
        <end position="150"/>
    </location>
</feature>
<reference evidence="3" key="3">
    <citation type="submission" date="2020-06" db="EMBL/GenBank/DDBJ databases">
        <title>Helianthus annuus Genome sequencing and assembly Release 2.</title>
        <authorList>
            <person name="Gouzy J."/>
            <person name="Langlade N."/>
            <person name="Munos S."/>
        </authorList>
    </citation>
    <scope>NUCLEOTIDE SEQUENCE</scope>
    <source>
        <tissue evidence="3">Leaves</tissue>
    </source>
</reference>
<dbReference type="OrthoDB" id="1595674at2759"/>